<dbReference type="PANTHER" id="PTHR37199:SF2">
    <property type="entry name" value="MEMBRANE LIPOPROTEIN"/>
    <property type="match status" value="1"/>
</dbReference>
<comment type="caution">
    <text evidence="2">The sequence shown here is derived from an EMBL/GenBank/DDBJ whole genome shotgun (WGS) entry which is preliminary data.</text>
</comment>
<keyword evidence="1" id="KW-0812">Transmembrane</keyword>
<sequence>MDEDGGVENFEPPAYILNIACPQAHTMRQIREINNNLDANLGFFGNAYAILWLVLVSFCIISAIIFSCADGVNKEKDSDADPEPYYGAACAAGCGAGCGA</sequence>
<keyword evidence="1" id="KW-1133">Transmembrane helix</keyword>
<accession>A0AAN9J3A3</accession>
<reference evidence="2 3" key="1">
    <citation type="submission" date="2024-01" db="EMBL/GenBank/DDBJ databases">
        <title>The genomes of 5 underutilized Papilionoideae crops provide insights into root nodulation and disease resistanc.</title>
        <authorList>
            <person name="Yuan L."/>
        </authorList>
    </citation>
    <scope>NUCLEOTIDE SEQUENCE [LARGE SCALE GENOMIC DNA]</scope>
    <source>
        <strain evidence="2">ZHUSHIDOU_FW_LH</strain>
        <tissue evidence="2">Leaf</tissue>
    </source>
</reference>
<evidence type="ECO:0000313" key="2">
    <source>
        <dbReference type="EMBL" id="KAK7291402.1"/>
    </source>
</evidence>
<name>A0AAN9J3A3_CROPI</name>
<dbReference type="PANTHER" id="PTHR37199">
    <property type="entry name" value="TRANSMEMBRANE PROTEIN"/>
    <property type="match status" value="1"/>
</dbReference>
<evidence type="ECO:0000256" key="1">
    <source>
        <dbReference type="SAM" id="Phobius"/>
    </source>
</evidence>
<gene>
    <name evidence="2" type="ORF">RIF29_06514</name>
</gene>
<dbReference type="Proteomes" id="UP001372338">
    <property type="component" value="Unassembled WGS sequence"/>
</dbReference>
<evidence type="ECO:0000313" key="3">
    <source>
        <dbReference type="Proteomes" id="UP001372338"/>
    </source>
</evidence>
<keyword evidence="1" id="KW-0472">Membrane</keyword>
<feature type="transmembrane region" description="Helical" evidence="1">
    <location>
        <begin position="47"/>
        <end position="69"/>
    </location>
</feature>
<dbReference type="AlphaFoldDB" id="A0AAN9J3A3"/>
<protein>
    <submittedName>
        <fullName evidence="2">Uncharacterized protein</fullName>
    </submittedName>
</protein>
<dbReference type="EMBL" id="JAYWIO010000001">
    <property type="protein sequence ID" value="KAK7291402.1"/>
    <property type="molecule type" value="Genomic_DNA"/>
</dbReference>
<proteinExistence type="predicted"/>
<keyword evidence="3" id="KW-1185">Reference proteome</keyword>
<organism evidence="2 3">
    <name type="scientific">Crotalaria pallida</name>
    <name type="common">Smooth rattlebox</name>
    <name type="synonym">Crotalaria striata</name>
    <dbReference type="NCBI Taxonomy" id="3830"/>
    <lineage>
        <taxon>Eukaryota</taxon>
        <taxon>Viridiplantae</taxon>
        <taxon>Streptophyta</taxon>
        <taxon>Embryophyta</taxon>
        <taxon>Tracheophyta</taxon>
        <taxon>Spermatophyta</taxon>
        <taxon>Magnoliopsida</taxon>
        <taxon>eudicotyledons</taxon>
        <taxon>Gunneridae</taxon>
        <taxon>Pentapetalae</taxon>
        <taxon>rosids</taxon>
        <taxon>fabids</taxon>
        <taxon>Fabales</taxon>
        <taxon>Fabaceae</taxon>
        <taxon>Papilionoideae</taxon>
        <taxon>50 kb inversion clade</taxon>
        <taxon>genistoids sensu lato</taxon>
        <taxon>core genistoids</taxon>
        <taxon>Crotalarieae</taxon>
        <taxon>Crotalaria</taxon>
    </lineage>
</organism>